<evidence type="ECO:0000256" key="3">
    <source>
        <dbReference type="PROSITE-ProRule" id="PRU00339"/>
    </source>
</evidence>
<dbReference type="InterPro" id="IPR011990">
    <property type="entry name" value="TPR-like_helical_dom_sf"/>
</dbReference>
<accession>B3SDS9</accession>
<dbReference type="Pfam" id="PF13181">
    <property type="entry name" value="TPR_8"/>
    <property type="match status" value="1"/>
</dbReference>
<name>B3SDS9_TRIAD</name>
<protein>
    <submittedName>
        <fullName evidence="5">Uncharacterized protein</fullName>
    </submittedName>
</protein>
<keyword evidence="1" id="KW-0677">Repeat</keyword>
<feature type="repeat" description="TPR" evidence="3">
    <location>
        <begin position="143"/>
        <end position="176"/>
    </location>
</feature>
<feature type="repeat" description="TPR" evidence="3">
    <location>
        <begin position="350"/>
        <end position="383"/>
    </location>
</feature>
<dbReference type="PANTHER" id="PTHR45641">
    <property type="entry name" value="TETRATRICOPEPTIDE REPEAT PROTEIN (AFU_ORTHOLOGUE AFUA_6G03870)"/>
    <property type="match status" value="1"/>
</dbReference>
<dbReference type="SUPFAM" id="SSF52540">
    <property type="entry name" value="P-loop containing nucleoside triphosphate hydrolases"/>
    <property type="match status" value="1"/>
</dbReference>
<dbReference type="SMART" id="SM00028">
    <property type="entry name" value="TPR"/>
    <property type="match status" value="7"/>
</dbReference>
<organism evidence="5 6">
    <name type="scientific">Trichoplax adhaerens</name>
    <name type="common">Trichoplax reptans</name>
    <dbReference type="NCBI Taxonomy" id="10228"/>
    <lineage>
        <taxon>Eukaryota</taxon>
        <taxon>Metazoa</taxon>
        <taxon>Placozoa</taxon>
        <taxon>Uniplacotomia</taxon>
        <taxon>Trichoplacea</taxon>
        <taxon>Trichoplacidae</taxon>
        <taxon>Trichoplax</taxon>
    </lineage>
</organism>
<sequence>MGNHMNKLDKLSVDEKTVLCQLAEVKRKTNDLQTARFYYELVAKQMLAKNAKHGGQEENLCYIYYLLSKVCLLGKELLLSEKYNRKAETIAQKMNDQPRIAELLDIRGDIRRLEGKYEQAIEDLEKSLQIKFQIVGASDRSTGYTYYKLGKVYFEQSKYDQAMSLYHKAMDTRKNSFDEDDAELHHDVGLAYSRLLLYDKAEKMFNKALNIKSNLPETNEKSIGNSCHCLGVIYYRQSKYEMALRMHQRVLAIMIKSPGKNHSGFARSYFQLGVTYFKLAKYDEALDMHKRALHLWPQMGKGYQVNVAASFEKLGITYHHLCRYVDAISAFEKALKIWCELYGSQHMKVATSYNNIGIAYGRLSQHDKAIDMYEKTMKILIHLGREGLAQMAIVSSNLNKILNEQNKEDNHFRHNTATRVRICDHSCSTTVQRPKSYPTETENKNCESRTKFCHMESSIDDDEESSIDHYEKMGDISSLGCLDNNHEENRAFDLYASMRSITSTESLNDNHGENRVHNYENDHFQAFVKTLKEGECRSNFTRIMIFGPDNVGKSSIMKLFTEEGLPCADSKPLLKESINLDSQSNPLDQSIDRNGESVFLWQHADTPLMASLQINFLDIYKELCQRQLQMSNLADTEDCQYGKLWDFGGHSIYNVTHQPFISANDIYILVFNIAHNINDKIVKRDGFISDMTYLQVVQEWLTSIIGTNSCREKIQAKRDQHTEEYCLPVVILVASHADKIERELEQIRRFKRFEQALISNLPAYRCNIYSSQIIFNCNPKDNCQSVVEQRRECCRRLHHIINKLATSISFIRNAVPIRWYVTAEIMYVIANKRLEQEPSCASSNGLEKGRKIVREEEVRQLARDYGLYENDEDLRSMLQYLHDLGEIVYCPTGTVDGIVVLEVDWLLNIFRETIYLDTCLSKTATVIDDYRQAVITARYTLSDWLYIGYARSDIPYISDSIYYSLLSSCSKEWNNSLVKLYHHGAKYYLKDSYSYIIIEKGQSHIGIQDYYQNEHEDKDLRVIMKTVKEFIHIKRPQDLIRKKLTAIVKQRLPKFKSVDSGFYVSCIICQQFTRIEPDKKLSNFNLVHCIHCNLKFNSLSISDWMLYK</sequence>
<keyword evidence="6" id="KW-1185">Reference proteome</keyword>
<dbReference type="InterPro" id="IPR027417">
    <property type="entry name" value="P-loop_NTPase"/>
</dbReference>
<dbReference type="HOGENOM" id="CLU_282186_0_0_1"/>
<dbReference type="FunFam" id="3.40.50.300:FF:003674">
    <property type="entry name" value="Predicted protein"/>
    <property type="match status" value="1"/>
</dbReference>
<dbReference type="eggNOG" id="KOG1840">
    <property type="taxonomic scope" value="Eukaryota"/>
</dbReference>
<evidence type="ECO:0000256" key="1">
    <source>
        <dbReference type="ARBA" id="ARBA00022737"/>
    </source>
</evidence>
<dbReference type="Pfam" id="PF13424">
    <property type="entry name" value="TPR_12"/>
    <property type="match status" value="3"/>
</dbReference>
<dbReference type="AlphaFoldDB" id="B3SDS9"/>
<reference evidence="5 6" key="1">
    <citation type="journal article" date="2008" name="Nature">
        <title>The Trichoplax genome and the nature of placozoans.</title>
        <authorList>
            <person name="Srivastava M."/>
            <person name="Begovic E."/>
            <person name="Chapman J."/>
            <person name="Putnam N.H."/>
            <person name="Hellsten U."/>
            <person name="Kawashima T."/>
            <person name="Kuo A."/>
            <person name="Mitros T."/>
            <person name="Salamov A."/>
            <person name="Carpenter M.L."/>
            <person name="Signorovitch A.Y."/>
            <person name="Moreno M.A."/>
            <person name="Kamm K."/>
            <person name="Grimwood J."/>
            <person name="Schmutz J."/>
            <person name="Shapiro H."/>
            <person name="Grigoriev I.V."/>
            <person name="Buss L.W."/>
            <person name="Schierwater B."/>
            <person name="Dellaporta S.L."/>
            <person name="Rokhsar D.S."/>
        </authorList>
    </citation>
    <scope>NUCLEOTIDE SEQUENCE [LARGE SCALE GENOMIC DNA]</scope>
    <source>
        <strain evidence="5 6">Grell-BS-1999</strain>
    </source>
</reference>
<proteinExistence type="predicted"/>
<dbReference type="PANTHER" id="PTHR45641:SF1">
    <property type="entry name" value="AAA+ ATPASE DOMAIN-CONTAINING PROTEIN"/>
    <property type="match status" value="1"/>
</dbReference>
<feature type="repeat" description="TPR" evidence="3">
    <location>
        <begin position="266"/>
        <end position="299"/>
    </location>
</feature>
<dbReference type="CTD" id="6759613"/>
<dbReference type="InParanoid" id="B3SDS9"/>
<feature type="coiled-coil region" evidence="4">
    <location>
        <begin position="103"/>
        <end position="130"/>
    </location>
</feature>
<dbReference type="SUPFAM" id="SSF48452">
    <property type="entry name" value="TPR-like"/>
    <property type="match status" value="2"/>
</dbReference>
<dbReference type="KEGG" id="tad:TRIADDRAFT_62437"/>
<dbReference type="GeneID" id="6759613"/>
<evidence type="ECO:0000313" key="5">
    <source>
        <dbReference type="EMBL" id="EDV19115.1"/>
    </source>
</evidence>
<feature type="repeat" description="TPR" evidence="3">
    <location>
        <begin position="182"/>
        <end position="215"/>
    </location>
</feature>
<dbReference type="PhylomeDB" id="B3SDS9"/>
<gene>
    <name evidence="5" type="ORF">TRIADDRAFT_62437</name>
</gene>
<dbReference type="InterPro" id="IPR019734">
    <property type="entry name" value="TPR_rpt"/>
</dbReference>
<evidence type="ECO:0000256" key="2">
    <source>
        <dbReference type="ARBA" id="ARBA00022803"/>
    </source>
</evidence>
<dbReference type="Proteomes" id="UP000009022">
    <property type="component" value="Unassembled WGS sequence"/>
</dbReference>
<evidence type="ECO:0000256" key="4">
    <source>
        <dbReference type="SAM" id="Coils"/>
    </source>
</evidence>
<dbReference type="Gene3D" id="3.40.50.300">
    <property type="entry name" value="P-loop containing nucleotide triphosphate hydrolases"/>
    <property type="match status" value="1"/>
</dbReference>
<keyword evidence="2 3" id="KW-0802">TPR repeat</keyword>
<dbReference type="OrthoDB" id="6161812at2759"/>
<dbReference type="EMBL" id="DS985287">
    <property type="protein sequence ID" value="EDV19115.1"/>
    <property type="molecule type" value="Genomic_DNA"/>
</dbReference>
<evidence type="ECO:0000313" key="6">
    <source>
        <dbReference type="Proteomes" id="UP000009022"/>
    </source>
</evidence>
<dbReference type="PROSITE" id="PS50293">
    <property type="entry name" value="TPR_REGION"/>
    <property type="match status" value="2"/>
</dbReference>
<keyword evidence="4" id="KW-0175">Coiled coil</keyword>
<dbReference type="RefSeq" id="XP_002118398.1">
    <property type="nucleotide sequence ID" value="XM_002118362.1"/>
</dbReference>
<dbReference type="PROSITE" id="PS50005">
    <property type="entry name" value="TPR"/>
    <property type="match status" value="4"/>
</dbReference>
<dbReference type="Gene3D" id="1.25.40.10">
    <property type="entry name" value="Tetratricopeptide repeat domain"/>
    <property type="match status" value="3"/>
</dbReference>